<feature type="transmembrane region" description="Helical" evidence="1">
    <location>
        <begin position="227"/>
        <end position="249"/>
    </location>
</feature>
<protein>
    <submittedName>
        <fullName evidence="2">DMT family transporter</fullName>
    </submittedName>
</protein>
<feature type="transmembrane region" description="Helical" evidence="1">
    <location>
        <begin position="163"/>
        <end position="183"/>
    </location>
</feature>
<gene>
    <name evidence="2" type="ORF">MU0050_002268</name>
</gene>
<dbReference type="Proteomes" id="UP001190466">
    <property type="component" value="Chromosome"/>
</dbReference>
<accession>A0ABN9P252</accession>
<evidence type="ECO:0000256" key="1">
    <source>
        <dbReference type="SAM" id="Phobius"/>
    </source>
</evidence>
<keyword evidence="1" id="KW-1133">Transmembrane helix</keyword>
<evidence type="ECO:0000313" key="3">
    <source>
        <dbReference type="Proteomes" id="UP001190466"/>
    </source>
</evidence>
<sequence>MSQPVVVVLALIAALCAALGIVVRQLATRNVPAEAGMSSAIVTSLLRTPLWWAGLATAAAGYGFQALALSFGSLTLVQPLLVSALLFALPISAGLAGRRVTRPEWGWALLLTVALAVFVVVAHPRQGHNEPTLQTWIVISAILVPLVLGCVLCAAKAVGTHRALYLATAVGLLFGLIAVLTKLCTHRLQVGSWRALLETPAPYVLVVLAVVATLLQQSALHAGALQASVPAMLVLEPVVAVLLGTVVLGEELTARGVGLVALPCALIAVAAATVALGRDSGALEERISARH</sequence>
<keyword evidence="1" id="KW-0472">Membrane</keyword>
<proteinExistence type="predicted"/>
<dbReference type="EMBL" id="OY726395">
    <property type="protein sequence ID" value="CAJ1582763.1"/>
    <property type="molecule type" value="Genomic_DNA"/>
</dbReference>
<name>A0ABN9P252_9MYCO</name>
<dbReference type="NCBIfam" id="NF038012">
    <property type="entry name" value="DMT_1"/>
    <property type="match status" value="1"/>
</dbReference>
<keyword evidence="3" id="KW-1185">Reference proteome</keyword>
<organism evidence="2 3">
    <name type="scientific">[Mycobacterium] wendilense</name>
    <dbReference type="NCBI Taxonomy" id="3064284"/>
    <lineage>
        <taxon>Bacteria</taxon>
        <taxon>Bacillati</taxon>
        <taxon>Actinomycetota</taxon>
        <taxon>Actinomycetes</taxon>
        <taxon>Mycobacteriales</taxon>
        <taxon>Mycobacteriaceae</taxon>
        <taxon>Mycolicibacter</taxon>
    </lineage>
</organism>
<feature type="transmembrane region" description="Helical" evidence="1">
    <location>
        <begin position="195"/>
        <end position="215"/>
    </location>
</feature>
<dbReference type="RefSeq" id="WP_316516724.1">
    <property type="nucleotide sequence ID" value="NZ_OY726395.1"/>
</dbReference>
<feature type="transmembrane region" description="Helical" evidence="1">
    <location>
        <begin position="50"/>
        <end position="69"/>
    </location>
</feature>
<feature type="transmembrane region" description="Helical" evidence="1">
    <location>
        <begin position="135"/>
        <end position="157"/>
    </location>
</feature>
<feature type="transmembrane region" description="Helical" evidence="1">
    <location>
        <begin position="76"/>
        <end position="93"/>
    </location>
</feature>
<feature type="transmembrane region" description="Helical" evidence="1">
    <location>
        <begin position="105"/>
        <end position="123"/>
    </location>
</feature>
<feature type="transmembrane region" description="Helical" evidence="1">
    <location>
        <begin position="256"/>
        <end position="276"/>
    </location>
</feature>
<dbReference type="PANTHER" id="PTHR40761:SF1">
    <property type="entry name" value="CONSERVED INTEGRAL MEMBRANE ALANINE VALINE AND LEUCINE RICH PROTEIN-RELATED"/>
    <property type="match status" value="1"/>
</dbReference>
<evidence type="ECO:0000313" key="2">
    <source>
        <dbReference type="EMBL" id="CAJ1582763.1"/>
    </source>
</evidence>
<reference evidence="2 3" key="1">
    <citation type="submission" date="2023-08" db="EMBL/GenBank/DDBJ databases">
        <authorList>
            <person name="Folkvardsen B D."/>
            <person name="Norman A."/>
        </authorList>
    </citation>
    <scope>NUCLEOTIDE SEQUENCE [LARGE SCALE GENOMIC DNA]</scope>
    <source>
        <strain evidence="2 3">Mu0050</strain>
    </source>
</reference>
<keyword evidence="1" id="KW-0812">Transmembrane</keyword>
<dbReference type="PANTHER" id="PTHR40761">
    <property type="entry name" value="CONSERVED INTEGRAL MEMBRANE ALANINE VALINE AND LEUCINE RICH PROTEIN-RELATED"/>
    <property type="match status" value="1"/>
</dbReference>